<feature type="transmembrane region" description="Helical" evidence="1">
    <location>
        <begin position="12"/>
        <end position="36"/>
    </location>
</feature>
<dbReference type="AlphaFoldDB" id="A0A1F5P4A6"/>
<organism evidence="2 3">
    <name type="scientific">Candidatus Doudnabacteria bacterium RIFCSPHIGHO2_01_FULL_49_9</name>
    <dbReference type="NCBI Taxonomy" id="1817827"/>
    <lineage>
        <taxon>Bacteria</taxon>
        <taxon>Candidatus Doudnaibacteriota</taxon>
    </lineage>
</organism>
<name>A0A1F5P4A6_9BACT</name>
<reference evidence="2 3" key="1">
    <citation type="journal article" date="2016" name="Nat. Commun.">
        <title>Thousands of microbial genomes shed light on interconnected biogeochemical processes in an aquifer system.</title>
        <authorList>
            <person name="Anantharaman K."/>
            <person name="Brown C.T."/>
            <person name="Hug L.A."/>
            <person name="Sharon I."/>
            <person name="Castelle C.J."/>
            <person name="Probst A.J."/>
            <person name="Thomas B.C."/>
            <person name="Singh A."/>
            <person name="Wilkins M.J."/>
            <person name="Karaoz U."/>
            <person name="Brodie E.L."/>
            <person name="Williams K.H."/>
            <person name="Hubbard S.S."/>
            <person name="Banfield J.F."/>
        </authorList>
    </citation>
    <scope>NUCLEOTIDE SEQUENCE [LARGE SCALE GENOMIC DNA]</scope>
</reference>
<evidence type="ECO:0000313" key="3">
    <source>
        <dbReference type="Proteomes" id="UP000176339"/>
    </source>
</evidence>
<dbReference type="Proteomes" id="UP000176339">
    <property type="component" value="Unassembled WGS sequence"/>
</dbReference>
<keyword evidence="1" id="KW-0472">Membrane</keyword>
<keyword evidence="1" id="KW-0812">Transmembrane</keyword>
<sequence length="67" mass="7339">MARPNKLNKIEIMFLVYGLLTIFAGVVGVGYSLVFLSGQMLHAFSTEGNKIESAVKFDIDGFKKLGL</sequence>
<evidence type="ECO:0000313" key="2">
    <source>
        <dbReference type="EMBL" id="OGE84682.1"/>
    </source>
</evidence>
<comment type="caution">
    <text evidence="2">The sequence shown here is derived from an EMBL/GenBank/DDBJ whole genome shotgun (WGS) entry which is preliminary data.</text>
</comment>
<proteinExistence type="predicted"/>
<dbReference type="EMBL" id="MFEN01000001">
    <property type="protein sequence ID" value="OGE84682.1"/>
    <property type="molecule type" value="Genomic_DNA"/>
</dbReference>
<gene>
    <name evidence="2" type="ORF">A2846_04145</name>
</gene>
<keyword evidence="1" id="KW-1133">Transmembrane helix</keyword>
<accession>A0A1F5P4A6</accession>
<evidence type="ECO:0000256" key="1">
    <source>
        <dbReference type="SAM" id="Phobius"/>
    </source>
</evidence>
<protein>
    <submittedName>
        <fullName evidence="2">Uncharacterized protein</fullName>
    </submittedName>
</protein>